<dbReference type="InterPro" id="IPR006683">
    <property type="entry name" value="Thioestr_dom"/>
</dbReference>
<dbReference type="InterPro" id="IPR039298">
    <property type="entry name" value="ACOT13"/>
</dbReference>
<dbReference type="STRING" id="5539.A0A3E2HIZ3"/>
<dbReference type="Proteomes" id="UP000258309">
    <property type="component" value="Unassembled WGS sequence"/>
</dbReference>
<dbReference type="InterPro" id="IPR029069">
    <property type="entry name" value="HotDog_dom_sf"/>
</dbReference>
<protein>
    <recommendedName>
        <fullName evidence="2">Thioesterase domain-containing protein</fullName>
    </recommendedName>
</protein>
<reference evidence="3 4" key="1">
    <citation type="submission" date="2018-05" db="EMBL/GenBank/DDBJ databases">
        <title>Draft genome sequence of Scytalidium lignicola DSM 105466, a ubiquitous saprotrophic fungus.</title>
        <authorList>
            <person name="Buettner E."/>
            <person name="Gebauer A.M."/>
            <person name="Hofrichter M."/>
            <person name="Liers C."/>
            <person name="Kellner H."/>
        </authorList>
    </citation>
    <scope>NUCLEOTIDE SEQUENCE [LARGE SCALE GENOMIC DNA]</scope>
    <source>
        <strain evidence="3 4">DSM 105466</strain>
    </source>
</reference>
<dbReference type="PANTHER" id="PTHR21660:SF9">
    <property type="entry name" value="THIOESTERASE DOMAIN-CONTAINING PROTEIN"/>
    <property type="match status" value="1"/>
</dbReference>
<proteinExistence type="inferred from homology"/>
<dbReference type="EMBL" id="NCSJ02000036">
    <property type="protein sequence ID" value="RFU33396.1"/>
    <property type="molecule type" value="Genomic_DNA"/>
</dbReference>
<dbReference type="GO" id="GO:0047617">
    <property type="term" value="F:fatty acyl-CoA hydrolase activity"/>
    <property type="evidence" value="ECO:0007669"/>
    <property type="project" value="InterPro"/>
</dbReference>
<dbReference type="PANTHER" id="PTHR21660">
    <property type="entry name" value="THIOESTERASE SUPERFAMILY MEMBER-RELATED"/>
    <property type="match status" value="1"/>
</dbReference>
<dbReference type="OMA" id="QMAMIRG"/>
<gene>
    <name evidence="3" type="ORF">B7463_g2952</name>
</gene>
<dbReference type="Pfam" id="PF03061">
    <property type="entry name" value="4HBT"/>
    <property type="match status" value="1"/>
</dbReference>
<comment type="similarity">
    <text evidence="1">Belongs to the thioesterase PaaI family.</text>
</comment>
<keyword evidence="4" id="KW-1185">Reference proteome</keyword>
<organism evidence="3 4">
    <name type="scientific">Scytalidium lignicola</name>
    <name type="common">Hyphomycete</name>
    <dbReference type="NCBI Taxonomy" id="5539"/>
    <lineage>
        <taxon>Eukaryota</taxon>
        <taxon>Fungi</taxon>
        <taxon>Dikarya</taxon>
        <taxon>Ascomycota</taxon>
        <taxon>Pezizomycotina</taxon>
        <taxon>Leotiomycetes</taxon>
        <taxon>Leotiomycetes incertae sedis</taxon>
        <taxon>Scytalidium</taxon>
    </lineage>
</organism>
<sequence length="152" mass="16440">MTSIKLIDASEKGTADFELLIDEQYANINGVMHGGAAGVIFDMSTTSALGPLARKGFWDFLGGVTRTLNISYLKAVPIGTTVRLHSEVTQAGRTMAMIRGTMTSVDGKTIYCTAEHHKVAVPTQPKHLEYEVPGDGLWEKEKGEAKTGRSKL</sequence>
<feature type="domain" description="Thioesterase" evidence="2">
    <location>
        <begin position="29"/>
        <end position="109"/>
    </location>
</feature>
<feature type="non-terminal residue" evidence="3">
    <location>
        <position position="1"/>
    </location>
</feature>
<dbReference type="OrthoDB" id="2831072at2759"/>
<comment type="caution">
    <text evidence="3">The sequence shown here is derived from an EMBL/GenBank/DDBJ whole genome shotgun (WGS) entry which is preliminary data.</text>
</comment>
<evidence type="ECO:0000259" key="2">
    <source>
        <dbReference type="Pfam" id="PF03061"/>
    </source>
</evidence>
<name>A0A3E2HIZ3_SCYLI</name>
<dbReference type="AlphaFoldDB" id="A0A3E2HIZ3"/>
<evidence type="ECO:0000313" key="4">
    <source>
        <dbReference type="Proteomes" id="UP000258309"/>
    </source>
</evidence>
<dbReference type="CDD" id="cd03443">
    <property type="entry name" value="PaaI_thioesterase"/>
    <property type="match status" value="1"/>
</dbReference>
<feature type="non-terminal residue" evidence="3">
    <location>
        <position position="152"/>
    </location>
</feature>
<dbReference type="Gene3D" id="3.10.129.10">
    <property type="entry name" value="Hotdog Thioesterase"/>
    <property type="match status" value="1"/>
</dbReference>
<accession>A0A3E2HIZ3</accession>
<evidence type="ECO:0000256" key="1">
    <source>
        <dbReference type="ARBA" id="ARBA00008324"/>
    </source>
</evidence>
<dbReference type="SUPFAM" id="SSF54637">
    <property type="entry name" value="Thioesterase/thiol ester dehydrase-isomerase"/>
    <property type="match status" value="1"/>
</dbReference>
<evidence type="ECO:0000313" key="3">
    <source>
        <dbReference type="EMBL" id="RFU33396.1"/>
    </source>
</evidence>